<dbReference type="InterPro" id="IPR016032">
    <property type="entry name" value="Sig_transdc_resp-reg_C-effctor"/>
</dbReference>
<dbReference type="InterPro" id="IPR036388">
    <property type="entry name" value="WH-like_DNA-bd_sf"/>
</dbReference>
<dbReference type="SUPFAM" id="SSF46894">
    <property type="entry name" value="C-terminal effector domain of the bipartite response regulators"/>
    <property type="match status" value="1"/>
</dbReference>
<dbReference type="Gene3D" id="3.40.50.2300">
    <property type="match status" value="1"/>
</dbReference>
<sequence length="208" mass="23290">MKESYEFSDVIICDDHYVSAIGVEMLLSQHSSRPLNIRKASTGEKVLELFTQKSSDLLIVDLGLPGISGIEVIKKIRQMSPTTKIIVLTGQNEPHLLKQVYQLKVCGILRKMGTGKNLGEALNFIQTNTDKTYLDTSVTSILKDQSQATPTPREYEVLELMSKGHTSEEIAKEMDCSLSTIKTYKARIMNKSGAKNSAEMISWYLKRN</sequence>
<dbReference type="Proteomes" id="UP000235584">
    <property type="component" value="Chromosome"/>
</dbReference>
<dbReference type="PRINTS" id="PR00038">
    <property type="entry name" value="HTHLUXR"/>
</dbReference>
<evidence type="ECO:0000256" key="1">
    <source>
        <dbReference type="ARBA" id="ARBA00022553"/>
    </source>
</evidence>
<dbReference type="EMBL" id="CP025704">
    <property type="protein sequence ID" value="AUN99102.1"/>
    <property type="molecule type" value="Genomic_DNA"/>
</dbReference>
<dbReference type="InterPro" id="IPR001789">
    <property type="entry name" value="Sig_transdc_resp-reg_receiver"/>
</dbReference>
<dbReference type="InterPro" id="IPR011006">
    <property type="entry name" value="CheY-like_superfamily"/>
</dbReference>
<evidence type="ECO:0000313" key="3">
    <source>
        <dbReference type="EMBL" id="AUN99102.1"/>
    </source>
</evidence>
<dbReference type="SUPFAM" id="SSF52172">
    <property type="entry name" value="CheY-like"/>
    <property type="match status" value="1"/>
</dbReference>
<dbReference type="GO" id="GO:0003677">
    <property type="term" value="F:DNA binding"/>
    <property type="evidence" value="ECO:0007669"/>
    <property type="project" value="InterPro"/>
</dbReference>
<dbReference type="AlphaFoldDB" id="A0A2K9NUC7"/>
<dbReference type="InterPro" id="IPR039420">
    <property type="entry name" value="WalR-like"/>
</dbReference>
<dbReference type="KEGG" id="bsto:C0V70_13525"/>
<dbReference type="Gene3D" id="1.10.10.10">
    <property type="entry name" value="Winged helix-like DNA-binding domain superfamily/Winged helix DNA-binding domain"/>
    <property type="match status" value="1"/>
</dbReference>
<proteinExistence type="predicted"/>
<dbReference type="SMART" id="SM00421">
    <property type="entry name" value="HTH_LUXR"/>
    <property type="match status" value="1"/>
</dbReference>
<keyword evidence="2" id="KW-0238">DNA-binding</keyword>
<keyword evidence="1" id="KW-0597">Phosphoprotein</keyword>
<dbReference type="PROSITE" id="PS50043">
    <property type="entry name" value="HTH_LUXR_2"/>
    <property type="match status" value="1"/>
</dbReference>
<dbReference type="Pfam" id="PF00196">
    <property type="entry name" value="GerE"/>
    <property type="match status" value="1"/>
</dbReference>
<name>A0A2K9NUC7_BACTC</name>
<dbReference type="InterPro" id="IPR000792">
    <property type="entry name" value="Tscrpt_reg_LuxR_C"/>
</dbReference>
<dbReference type="SMART" id="SM00448">
    <property type="entry name" value="REC"/>
    <property type="match status" value="1"/>
</dbReference>
<evidence type="ECO:0000256" key="2">
    <source>
        <dbReference type="ARBA" id="ARBA00023125"/>
    </source>
</evidence>
<organism evidence="3 4">
    <name type="scientific">Bacteriovorax stolpii</name>
    <name type="common">Bdellovibrio stolpii</name>
    <dbReference type="NCBI Taxonomy" id="960"/>
    <lineage>
        <taxon>Bacteria</taxon>
        <taxon>Pseudomonadati</taxon>
        <taxon>Bdellovibrionota</taxon>
        <taxon>Bacteriovoracia</taxon>
        <taxon>Bacteriovoracales</taxon>
        <taxon>Bacteriovoracaceae</taxon>
        <taxon>Bacteriovorax</taxon>
    </lineage>
</organism>
<dbReference type="CDD" id="cd17535">
    <property type="entry name" value="REC_NarL-like"/>
    <property type="match status" value="1"/>
</dbReference>
<dbReference type="GO" id="GO:0000160">
    <property type="term" value="P:phosphorelay signal transduction system"/>
    <property type="evidence" value="ECO:0007669"/>
    <property type="project" value="InterPro"/>
</dbReference>
<dbReference type="InterPro" id="IPR058245">
    <property type="entry name" value="NreC/VraR/RcsB-like_REC"/>
</dbReference>
<reference evidence="3 4" key="1">
    <citation type="submission" date="2018-01" db="EMBL/GenBank/DDBJ databases">
        <title>Complete genome sequence of Bacteriovorax stolpii DSM12778.</title>
        <authorList>
            <person name="Tang B."/>
            <person name="Chang J."/>
        </authorList>
    </citation>
    <scope>NUCLEOTIDE SEQUENCE [LARGE SCALE GENOMIC DNA]</scope>
    <source>
        <strain evidence="3 4">DSM 12778</strain>
    </source>
</reference>
<evidence type="ECO:0000313" key="4">
    <source>
        <dbReference type="Proteomes" id="UP000235584"/>
    </source>
</evidence>
<accession>A0A2K9NUC7</accession>
<dbReference type="Pfam" id="PF00072">
    <property type="entry name" value="Response_reg"/>
    <property type="match status" value="1"/>
</dbReference>
<dbReference type="PROSITE" id="PS50110">
    <property type="entry name" value="RESPONSE_REGULATORY"/>
    <property type="match status" value="1"/>
</dbReference>
<dbReference type="RefSeq" id="WP_102244393.1">
    <property type="nucleotide sequence ID" value="NZ_CP025704.1"/>
</dbReference>
<protein>
    <submittedName>
        <fullName evidence="3">Uncharacterized protein</fullName>
    </submittedName>
</protein>
<dbReference type="GO" id="GO:0006355">
    <property type="term" value="P:regulation of DNA-templated transcription"/>
    <property type="evidence" value="ECO:0007669"/>
    <property type="project" value="InterPro"/>
</dbReference>
<keyword evidence="4" id="KW-1185">Reference proteome</keyword>
<dbReference type="CDD" id="cd06170">
    <property type="entry name" value="LuxR_C_like"/>
    <property type="match status" value="1"/>
</dbReference>
<dbReference type="PANTHER" id="PTHR43214">
    <property type="entry name" value="TWO-COMPONENT RESPONSE REGULATOR"/>
    <property type="match status" value="1"/>
</dbReference>
<dbReference type="PROSITE" id="PS00622">
    <property type="entry name" value="HTH_LUXR_1"/>
    <property type="match status" value="1"/>
</dbReference>
<gene>
    <name evidence="3" type="ORF">C0V70_13525</name>
</gene>
<dbReference type="PANTHER" id="PTHR43214:SF17">
    <property type="entry name" value="TRANSCRIPTIONAL REGULATORY PROTEIN RCSB"/>
    <property type="match status" value="1"/>
</dbReference>